<sequence>MKTVAKYFMNGILTALPIILVFYVLVKVFDFLDGILGDTLRSYMKGGYIPGIGILATIILLTLLGWLSSQVISGRIIFLIDSALERIPLVKTLYTVIKDTFQSLLGEKKSFSTVVLVEIPATGLKSIGFVTAEDLKDLGDDLSGHVAVYIPQTFQIAGFTFLVPKNEVTVLDIKAEDAMKFILSGGVATKS</sequence>
<dbReference type="PANTHER" id="PTHR31876">
    <property type="entry name" value="COV-LIKE PROTEIN 1"/>
    <property type="match status" value="1"/>
</dbReference>
<accession>A0A1G9V967</accession>
<dbReference type="AlphaFoldDB" id="A0A1G9V967"/>
<dbReference type="Pfam" id="PF04367">
    <property type="entry name" value="DUF502"/>
    <property type="match status" value="1"/>
</dbReference>
<evidence type="ECO:0000313" key="2">
    <source>
        <dbReference type="EMBL" id="SDM68748.1"/>
    </source>
</evidence>
<reference evidence="3" key="1">
    <citation type="submission" date="2016-10" db="EMBL/GenBank/DDBJ databases">
        <authorList>
            <person name="Varghese N."/>
            <person name="Submissions S."/>
        </authorList>
    </citation>
    <scope>NUCLEOTIDE SEQUENCE [LARGE SCALE GENOMIC DNA]</scope>
    <source>
        <strain evidence="3">CGMCC 1.6854</strain>
    </source>
</reference>
<evidence type="ECO:0000256" key="1">
    <source>
        <dbReference type="SAM" id="Phobius"/>
    </source>
</evidence>
<keyword evidence="1" id="KW-0812">Transmembrane</keyword>
<dbReference type="OrthoDB" id="9789516at2"/>
<dbReference type="PANTHER" id="PTHR31876:SF26">
    <property type="entry name" value="PROTEIN LIKE COV 2"/>
    <property type="match status" value="1"/>
</dbReference>
<feature type="transmembrane region" description="Helical" evidence="1">
    <location>
        <begin position="46"/>
        <end position="67"/>
    </location>
</feature>
<keyword evidence="1" id="KW-1133">Transmembrane helix</keyword>
<dbReference type="InterPro" id="IPR007462">
    <property type="entry name" value="COV1-like"/>
</dbReference>
<feature type="transmembrane region" description="Helical" evidence="1">
    <location>
        <begin position="7"/>
        <end position="26"/>
    </location>
</feature>
<dbReference type="STRING" id="459525.SAMN04488137_1446"/>
<protein>
    <submittedName>
        <fullName evidence="2">Uncharacterized membrane protein</fullName>
    </submittedName>
</protein>
<name>A0A1G9V967_9BACL</name>
<gene>
    <name evidence="2" type="ORF">SAMN04488137_1446</name>
</gene>
<dbReference type="EMBL" id="FNHW01000001">
    <property type="protein sequence ID" value="SDM68748.1"/>
    <property type="molecule type" value="Genomic_DNA"/>
</dbReference>
<evidence type="ECO:0000313" key="3">
    <source>
        <dbReference type="Proteomes" id="UP000199544"/>
    </source>
</evidence>
<dbReference type="Proteomes" id="UP000199544">
    <property type="component" value="Unassembled WGS sequence"/>
</dbReference>
<keyword evidence="3" id="KW-1185">Reference proteome</keyword>
<keyword evidence="1" id="KW-0472">Membrane</keyword>
<dbReference type="RefSeq" id="WP_090233539.1">
    <property type="nucleotide sequence ID" value="NZ_FNHW01000001.1"/>
</dbReference>
<proteinExistence type="predicted"/>
<organism evidence="2 3">
    <name type="scientific">Fictibacillus solisalsi</name>
    <dbReference type="NCBI Taxonomy" id="459525"/>
    <lineage>
        <taxon>Bacteria</taxon>
        <taxon>Bacillati</taxon>
        <taxon>Bacillota</taxon>
        <taxon>Bacilli</taxon>
        <taxon>Bacillales</taxon>
        <taxon>Fictibacillaceae</taxon>
        <taxon>Fictibacillus</taxon>
    </lineage>
</organism>